<feature type="transmembrane region" description="Helical" evidence="1">
    <location>
        <begin position="114"/>
        <end position="134"/>
    </location>
</feature>
<evidence type="ECO:0000313" key="3">
    <source>
        <dbReference type="Proteomes" id="UP001595989"/>
    </source>
</evidence>
<protein>
    <submittedName>
        <fullName evidence="2">Uncharacterized protein</fullName>
    </submittedName>
</protein>
<dbReference type="EMBL" id="JBHSFU010000007">
    <property type="protein sequence ID" value="MFC4559269.1"/>
    <property type="molecule type" value="Genomic_DNA"/>
</dbReference>
<proteinExistence type="predicted"/>
<sequence>MKYPLLLLLIGTYLVAFVVNFMPAIKHPDSHATTLNMLMTAVFLIVLLLSMRKKNKLLSLFLIGGAVSGIIVFVIKTFESHLIGNGILDIVASIQYPFYLIFTTPLFGANIMFNLNYATFSLLMSLVYLILFIWTHTKQTLVMS</sequence>
<comment type="caution">
    <text evidence="2">The sequence shown here is derived from an EMBL/GenBank/DDBJ whole genome shotgun (WGS) entry which is preliminary data.</text>
</comment>
<dbReference type="RefSeq" id="WP_390297066.1">
    <property type="nucleotide sequence ID" value="NZ_JBHSFU010000007.1"/>
</dbReference>
<keyword evidence="1" id="KW-0812">Transmembrane</keyword>
<keyword evidence="3" id="KW-1185">Reference proteome</keyword>
<dbReference type="Proteomes" id="UP001595989">
    <property type="component" value="Unassembled WGS sequence"/>
</dbReference>
<keyword evidence="1" id="KW-1133">Transmembrane helix</keyword>
<organism evidence="2 3">
    <name type="scientific">Virgibacillus kekensis</name>
    <dbReference type="NCBI Taxonomy" id="202261"/>
    <lineage>
        <taxon>Bacteria</taxon>
        <taxon>Bacillati</taxon>
        <taxon>Bacillota</taxon>
        <taxon>Bacilli</taxon>
        <taxon>Bacillales</taxon>
        <taxon>Bacillaceae</taxon>
        <taxon>Virgibacillus</taxon>
    </lineage>
</organism>
<evidence type="ECO:0000313" key="2">
    <source>
        <dbReference type="EMBL" id="MFC4559269.1"/>
    </source>
</evidence>
<feature type="transmembrane region" description="Helical" evidence="1">
    <location>
        <begin position="81"/>
        <end position="102"/>
    </location>
</feature>
<feature type="transmembrane region" description="Helical" evidence="1">
    <location>
        <begin position="57"/>
        <end position="75"/>
    </location>
</feature>
<gene>
    <name evidence="2" type="ORF">ACFO3D_13805</name>
</gene>
<reference evidence="3" key="1">
    <citation type="journal article" date="2019" name="Int. J. Syst. Evol. Microbiol.">
        <title>The Global Catalogue of Microorganisms (GCM) 10K type strain sequencing project: providing services to taxonomists for standard genome sequencing and annotation.</title>
        <authorList>
            <consortium name="The Broad Institute Genomics Platform"/>
            <consortium name="The Broad Institute Genome Sequencing Center for Infectious Disease"/>
            <person name="Wu L."/>
            <person name="Ma J."/>
        </authorList>
    </citation>
    <scope>NUCLEOTIDE SEQUENCE [LARGE SCALE GENOMIC DNA]</scope>
    <source>
        <strain evidence="3">CGMCC 4.7426</strain>
    </source>
</reference>
<evidence type="ECO:0000256" key="1">
    <source>
        <dbReference type="SAM" id="Phobius"/>
    </source>
</evidence>
<accession>A0ABV9DLQ3</accession>
<feature type="transmembrane region" description="Helical" evidence="1">
    <location>
        <begin position="31"/>
        <end position="50"/>
    </location>
</feature>
<name>A0ABV9DLQ3_9BACI</name>
<keyword evidence="1" id="KW-0472">Membrane</keyword>